<protein>
    <submittedName>
        <fullName evidence="2">Helix-turn-helix domain-containing protein</fullName>
    </submittedName>
</protein>
<evidence type="ECO:0000259" key="1">
    <source>
        <dbReference type="SMART" id="SM00418"/>
    </source>
</evidence>
<dbReference type="EMBL" id="JAAITA010000018">
    <property type="protein sequence ID" value="NSJ86870.1"/>
    <property type="molecule type" value="Genomic_DNA"/>
</dbReference>
<dbReference type="SUPFAM" id="SSF46785">
    <property type="entry name" value="Winged helix' DNA-binding domain"/>
    <property type="match status" value="1"/>
</dbReference>
<proteinExistence type="predicted"/>
<name>A0ABX2IDI8_BLAHA</name>
<dbReference type="InterPro" id="IPR001845">
    <property type="entry name" value="HTH_ArsR_DNA-bd_dom"/>
</dbReference>
<dbReference type="Pfam" id="PF12840">
    <property type="entry name" value="HTH_20"/>
    <property type="match status" value="1"/>
</dbReference>
<dbReference type="Proteomes" id="UP000822142">
    <property type="component" value="Unassembled WGS sequence"/>
</dbReference>
<dbReference type="CDD" id="cd00090">
    <property type="entry name" value="HTH_ARSR"/>
    <property type="match status" value="1"/>
</dbReference>
<accession>A0ABX2IDI8</accession>
<feature type="domain" description="HTH arsR-type" evidence="1">
    <location>
        <begin position="2"/>
        <end position="91"/>
    </location>
</feature>
<sequence>MNKTEVLIHPVRLSILQYLCIHKKATTSEIISSLPAVSKASIYNHIRLLEQNQIIEVVQENRIRGTIEKIYSLKKVAKNNDFNAILTFLLSLLSDFQKYYEKEPDPTKDMLFAGRDYLLLTDAEYQQFIQEHEKLCQKYYRKNSPGAKLRNISIISAPVNEKEKEELDE</sequence>
<evidence type="ECO:0000313" key="3">
    <source>
        <dbReference type="Proteomes" id="UP000822142"/>
    </source>
</evidence>
<dbReference type="SMART" id="SM00418">
    <property type="entry name" value="HTH_ARSR"/>
    <property type="match status" value="1"/>
</dbReference>
<organism evidence="2 3">
    <name type="scientific">Blautia hansenii</name>
    <name type="common">Ruminococcus hansenii</name>
    <dbReference type="NCBI Taxonomy" id="1322"/>
    <lineage>
        <taxon>Bacteria</taxon>
        <taxon>Bacillati</taxon>
        <taxon>Bacillota</taxon>
        <taxon>Clostridia</taxon>
        <taxon>Lachnospirales</taxon>
        <taxon>Lachnospiraceae</taxon>
        <taxon>Blautia</taxon>
    </lineage>
</organism>
<reference evidence="2 3" key="1">
    <citation type="journal article" date="2020" name="Cell Host Microbe">
        <title>Functional and Genomic Variation between Human-Derived Isolates of Lachnospiraceae Reveals Inter- and Intra-Species Diversity.</title>
        <authorList>
            <person name="Sorbara M.T."/>
            <person name="Littmann E.R."/>
            <person name="Fontana E."/>
            <person name="Moody T.U."/>
            <person name="Kohout C.E."/>
            <person name="Gjonbalaj M."/>
            <person name="Eaton V."/>
            <person name="Seok R."/>
            <person name="Leiner I.M."/>
            <person name="Pamer E.G."/>
        </authorList>
    </citation>
    <scope>NUCLEOTIDE SEQUENCE [LARGE SCALE GENOMIC DNA]</scope>
    <source>
        <strain evidence="2 3">MSK.15.26</strain>
    </source>
</reference>
<keyword evidence="3" id="KW-1185">Reference proteome</keyword>
<dbReference type="InterPro" id="IPR036390">
    <property type="entry name" value="WH_DNA-bd_sf"/>
</dbReference>
<dbReference type="Gene3D" id="1.10.10.10">
    <property type="entry name" value="Winged helix-like DNA-binding domain superfamily/Winged helix DNA-binding domain"/>
    <property type="match status" value="1"/>
</dbReference>
<dbReference type="RefSeq" id="WP_173749868.1">
    <property type="nucleotide sequence ID" value="NZ_JAAITA010000018.1"/>
</dbReference>
<dbReference type="InterPro" id="IPR036388">
    <property type="entry name" value="WH-like_DNA-bd_sf"/>
</dbReference>
<evidence type="ECO:0000313" key="2">
    <source>
        <dbReference type="EMBL" id="NSJ86870.1"/>
    </source>
</evidence>
<dbReference type="InterPro" id="IPR011991">
    <property type="entry name" value="ArsR-like_HTH"/>
</dbReference>
<comment type="caution">
    <text evidence="2">The sequence shown here is derived from an EMBL/GenBank/DDBJ whole genome shotgun (WGS) entry which is preliminary data.</text>
</comment>
<gene>
    <name evidence="2" type="ORF">G5A70_11960</name>
</gene>
<dbReference type="Gene3D" id="6.10.140.2180">
    <property type="match status" value="1"/>
</dbReference>